<dbReference type="Proteomes" id="UP001180020">
    <property type="component" value="Unassembled WGS sequence"/>
</dbReference>
<dbReference type="EMBL" id="JAUJYO010000017">
    <property type="protein sequence ID" value="KAK1293023.1"/>
    <property type="molecule type" value="Genomic_DNA"/>
</dbReference>
<gene>
    <name evidence="2" type="ORF">QJS10_CPB17g01017</name>
</gene>
<dbReference type="InterPro" id="IPR000477">
    <property type="entry name" value="RT_dom"/>
</dbReference>
<evidence type="ECO:0000313" key="3">
    <source>
        <dbReference type="Proteomes" id="UP001180020"/>
    </source>
</evidence>
<keyword evidence="3" id="KW-1185">Reference proteome</keyword>
<proteinExistence type="predicted"/>
<dbReference type="AlphaFoldDB" id="A0AAV9CV18"/>
<protein>
    <recommendedName>
        <fullName evidence="1">Reverse transcriptase domain-containing protein</fullName>
    </recommendedName>
</protein>
<dbReference type="PANTHER" id="PTHR33116">
    <property type="entry name" value="REVERSE TRANSCRIPTASE ZINC-BINDING DOMAIN-CONTAINING PROTEIN-RELATED-RELATED"/>
    <property type="match status" value="1"/>
</dbReference>
<dbReference type="PROSITE" id="PS50878">
    <property type="entry name" value="RT_POL"/>
    <property type="match status" value="1"/>
</dbReference>
<reference evidence="2" key="2">
    <citation type="submission" date="2023-06" db="EMBL/GenBank/DDBJ databases">
        <authorList>
            <person name="Ma L."/>
            <person name="Liu K.-W."/>
            <person name="Li Z."/>
            <person name="Hsiao Y.-Y."/>
            <person name="Qi Y."/>
            <person name="Fu T."/>
            <person name="Tang G."/>
            <person name="Zhang D."/>
            <person name="Sun W.-H."/>
            <person name="Liu D.-K."/>
            <person name="Li Y."/>
            <person name="Chen G.-Z."/>
            <person name="Liu X.-D."/>
            <person name="Liao X.-Y."/>
            <person name="Jiang Y.-T."/>
            <person name="Yu X."/>
            <person name="Hao Y."/>
            <person name="Huang J."/>
            <person name="Zhao X.-W."/>
            <person name="Ke S."/>
            <person name="Chen Y.-Y."/>
            <person name="Wu W.-L."/>
            <person name="Hsu J.-L."/>
            <person name="Lin Y.-F."/>
            <person name="Huang M.-D."/>
            <person name="Li C.-Y."/>
            <person name="Huang L."/>
            <person name="Wang Z.-W."/>
            <person name="Zhao X."/>
            <person name="Zhong W.-Y."/>
            <person name="Peng D.-H."/>
            <person name="Ahmad S."/>
            <person name="Lan S."/>
            <person name="Zhang J.-S."/>
            <person name="Tsai W.-C."/>
            <person name="Van De Peer Y."/>
            <person name="Liu Z.-J."/>
        </authorList>
    </citation>
    <scope>NUCLEOTIDE SEQUENCE</scope>
    <source>
        <strain evidence="2">CP</strain>
        <tissue evidence="2">Leaves</tissue>
    </source>
</reference>
<comment type="caution">
    <text evidence="2">The sequence shown here is derived from an EMBL/GenBank/DDBJ whole genome shotgun (WGS) entry which is preliminary data.</text>
</comment>
<dbReference type="PANTHER" id="PTHR33116:SF80">
    <property type="entry name" value="REVERSE TRANSCRIPTASE ZINC-BINDING DOMAIN-CONTAINING PROTEIN"/>
    <property type="match status" value="1"/>
</dbReference>
<sequence length="232" mass="25486">MRHLHIPSPKGRVCVKVDLRKAFDSVRWSFVKEVMKGLSFPPLIIELIMQCIQTPSFSVLINGSPHGFFNSNCGLRQGDPLSPILFVLTMQVLTNSIDRVVSTGAMGHFLRPELIVSHLCFADDLILFSDDSTSSALGIQQLLNDFSQASGLQINLQKSQVFLSFPDSSFSTENGISSASLLVKYLGIPLFASGLSHSLCLPLVDKVHCQLQSWSGLLLSKARKLELLKSVL</sequence>
<evidence type="ECO:0000313" key="2">
    <source>
        <dbReference type="EMBL" id="KAK1293023.1"/>
    </source>
</evidence>
<dbReference type="Pfam" id="PF00078">
    <property type="entry name" value="RVT_1"/>
    <property type="match status" value="1"/>
</dbReference>
<name>A0AAV9CV18_ACOCL</name>
<dbReference type="SUPFAM" id="SSF56672">
    <property type="entry name" value="DNA/RNA polymerases"/>
    <property type="match status" value="1"/>
</dbReference>
<reference evidence="2" key="1">
    <citation type="journal article" date="2023" name="Nat. Commun.">
        <title>Diploid and tetraploid genomes of Acorus and the evolution of monocots.</title>
        <authorList>
            <person name="Ma L."/>
            <person name="Liu K.W."/>
            <person name="Li Z."/>
            <person name="Hsiao Y.Y."/>
            <person name="Qi Y."/>
            <person name="Fu T."/>
            <person name="Tang G.D."/>
            <person name="Zhang D."/>
            <person name="Sun W.H."/>
            <person name="Liu D.K."/>
            <person name="Li Y."/>
            <person name="Chen G.Z."/>
            <person name="Liu X.D."/>
            <person name="Liao X.Y."/>
            <person name="Jiang Y.T."/>
            <person name="Yu X."/>
            <person name="Hao Y."/>
            <person name="Huang J."/>
            <person name="Zhao X.W."/>
            <person name="Ke S."/>
            <person name="Chen Y.Y."/>
            <person name="Wu W.L."/>
            <person name="Hsu J.L."/>
            <person name="Lin Y.F."/>
            <person name="Huang M.D."/>
            <person name="Li C.Y."/>
            <person name="Huang L."/>
            <person name="Wang Z.W."/>
            <person name="Zhao X."/>
            <person name="Zhong W.Y."/>
            <person name="Peng D.H."/>
            <person name="Ahmad S."/>
            <person name="Lan S."/>
            <person name="Zhang J.S."/>
            <person name="Tsai W.C."/>
            <person name="Van de Peer Y."/>
            <person name="Liu Z.J."/>
        </authorList>
    </citation>
    <scope>NUCLEOTIDE SEQUENCE</scope>
    <source>
        <strain evidence="2">CP</strain>
    </source>
</reference>
<accession>A0AAV9CV18</accession>
<organism evidence="2 3">
    <name type="scientific">Acorus calamus</name>
    <name type="common">Sweet flag</name>
    <dbReference type="NCBI Taxonomy" id="4465"/>
    <lineage>
        <taxon>Eukaryota</taxon>
        <taxon>Viridiplantae</taxon>
        <taxon>Streptophyta</taxon>
        <taxon>Embryophyta</taxon>
        <taxon>Tracheophyta</taxon>
        <taxon>Spermatophyta</taxon>
        <taxon>Magnoliopsida</taxon>
        <taxon>Liliopsida</taxon>
        <taxon>Acoraceae</taxon>
        <taxon>Acorus</taxon>
    </lineage>
</organism>
<evidence type="ECO:0000259" key="1">
    <source>
        <dbReference type="PROSITE" id="PS50878"/>
    </source>
</evidence>
<feature type="domain" description="Reverse transcriptase" evidence="1">
    <location>
        <begin position="1"/>
        <end position="190"/>
    </location>
</feature>
<dbReference type="InterPro" id="IPR043502">
    <property type="entry name" value="DNA/RNA_pol_sf"/>
</dbReference>